<sequence length="135" mass="14963">MNKAEEKERPTTDERSATDEPEGKSTLSARHILAVVGKQRLTSRKRSMPRYDSDRRHPVRLTGHNGALVEGKKRIIARYERRVNATERGSPLGADLGSDRNASPSARVEAMTAVFRASIVCLNKANLPVIRAQSD</sequence>
<name>A0A914UWG0_9BILA</name>
<feature type="region of interest" description="Disordered" evidence="1">
    <location>
        <begin position="1"/>
        <end position="66"/>
    </location>
</feature>
<organism evidence="2 3">
    <name type="scientific">Plectus sambesii</name>
    <dbReference type="NCBI Taxonomy" id="2011161"/>
    <lineage>
        <taxon>Eukaryota</taxon>
        <taxon>Metazoa</taxon>
        <taxon>Ecdysozoa</taxon>
        <taxon>Nematoda</taxon>
        <taxon>Chromadorea</taxon>
        <taxon>Plectida</taxon>
        <taxon>Plectina</taxon>
        <taxon>Plectoidea</taxon>
        <taxon>Plectidae</taxon>
        <taxon>Plectus</taxon>
    </lineage>
</organism>
<accession>A0A914UWG0</accession>
<proteinExistence type="predicted"/>
<dbReference type="WBParaSite" id="PSAMB.scaffold12size138133.g161.t1">
    <property type="protein sequence ID" value="PSAMB.scaffold12size138133.g161.t1"/>
    <property type="gene ID" value="PSAMB.scaffold12size138133.g161"/>
</dbReference>
<protein>
    <submittedName>
        <fullName evidence="3">Uncharacterized protein</fullName>
    </submittedName>
</protein>
<feature type="compositionally biased region" description="Basic and acidic residues" evidence="1">
    <location>
        <begin position="1"/>
        <end position="23"/>
    </location>
</feature>
<keyword evidence="2" id="KW-1185">Reference proteome</keyword>
<evidence type="ECO:0000313" key="2">
    <source>
        <dbReference type="Proteomes" id="UP000887566"/>
    </source>
</evidence>
<dbReference type="AlphaFoldDB" id="A0A914UWG0"/>
<reference evidence="3" key="1">
    <citation type="submission" date="2022-11" db="UniProtKB">
        <authorList>
            <consortium name="WormBaseParasite"/>
        </authorList>
    </citation>
    <scope>IDENTIFICATION</scope>
</reference>
<evidence type="ECO:0000256" key="1">
    <source>
        <dbReference type="SAM" id="MobiDB-lite"/>
    </source>
</evidence>
<evidence type="ECO:0000313" key="3">
    <source>
        <dbReference type="WBParaSite" id="PSAMB.scaffold12size138133.g161.t1"/>
    </source>
</evidence>
<dbReference type="Proteomes" id="UP000887566">
    <property type="component" value="Unplaced"/>
</dbReference>